<reference evidence="3 4" key="1">
    <citation type="submission" date="2024-09" db="EMBL/GenBank/DDBJ databases">
        <authorList>
            <person name="Sun Q."/>
            <person name="Mori K."/>
        </authorList>
    </citation>
    <scope>NUCLEOTIDE SEQUENCE [LARGE SCALE GENOMIC DNA]</scope>
    <source>
        <strain evidence="3 4">KCTC 23076</strain>
    </source>
</reference>
<keyword evidence="2" id="KW-0812">Transmembrane</keyword>
<feature type="compositionally biased region" description="Basic and acidic residues" evidence="1">
    <location>
        <begin position="145"/>
        <end position="159"/>
    </location>
</feature>
<keyword evidence="2" id="KW-0472">Membrane</keyword>
<accession>A0ABV6RMM6</accession>
<feature type="transmembrane region" description="Helical" evidence="2">
    <location>
        <begin position="111"/>
        <end position="132"/>
    </location>
</feature>
<dbReference type="Pfam" id="PF07332">
    <property type="entry name" value="Phage_holin_3_6"/>
    <property type="match status" value="1"/>
</dbReference>
<dbReference type="EMBL" id="JBHLTG010000001">
    <property type="protein sequence ID" value="MFC0677814.1"/>
    <property type="molecule type" value="Genomic_DNA"/>
</dbReference>
<protein>
    <submittedName>
        <fullName evidence="3">Phage holin family protein</fullName>
    </submittedName>
</protein>
<feature type="region of interest" description="Disordered" evidence="1">
    <location>
        <begin position="1"/>
        <end position="23"/>
    </location>
</feature>
<dbReference type="Proteomes" id="UP001589896">
    <property type="component" value="Unassembled WGS sequence"/>
</dbReference>
<feature type="compositionally biased region" description="Basic and acidic residues" evidence="1">
    <location>
        <begin position="1"/>
        <end position="11"/>
    </location>
</feature>
<name>A0ABV6RMM6_9GAMM</name>
<keyword evidence="4" id="KW-1185">Reference proteome</keyword>
<dbReference type="InterPro" id="IPR009937">
    <property type="entry name" value="Phage_holin_3_6"/>
</dbReference>
<gene>
    <name evidence="3" type="ORF">ACFFGH_08180</name>
</gene>
<proteinExistence type="predicted"/>
<comment type="caution">
    <text evidence="3">The sequence shown here is derived from an EMBL/GenBank/DDBJ whole genome shotgun (WGS) entry which is preliminary data.</text>
</comment>
<keyword evidence="2" id="KW-1133">Transmembrane helix</keyword>
<evidence type="ECO:0000313" key="3">
    <source>
        <dbReference type="EMBL" id="MFC0677814.1"/>
    </source>
</evidence>
<organism evidence="3 4">
    <name type="scientific">Lysobacter korlensis</name>
    <dbReference type="NCBI Taxonomy" id="553636"/>
    <lineage>
        <taxon>Bacteria</taxon>
        <taxon>Pseudomonadati</taxon>
        <taxon>Pseudomonadota</taxon>
        <taxon>Gammaproteobacteria</taxon>
        <taxon>Lysobacterales</taxon>
        <taxon>Lysobacteraceae</taxon>
        <taxon>Lysobacter</taxon>
    </lineage>
</organism>
<evidence type="ECO:0000313" key="4">
    <source>
        <dbReference type="Proteomes" id="UP001589896"/>
    </source>
</evidence>
<evidence type="ECO:0000256" key="1">
    <source>
        <dbReference type="SAM" id="MobiDB-lite"/>
    </source>
</evidence>
<evidence type="ECO:0000256" key="2">
    <source>
        <dbReference type="SAM" id="Phobius"/>
    </source>
</evidence>
<feature type="region of interest" description="Disordered" evidence="1">
    <location>
        <begin position="145"/>
        <end position="165"/>
    </location>
</feature>
<feature type="transmembrane region" description="Helical" evidence="2">
    <location>
        <begin position="81"/>
        <end position="105"/>
    </location>
</feature>
<sequence>MNMRSDYRPNETPRNGNGNGNNFAFDDNREIGVTAGSTSSQDASIGTLLRELAHEVPALLTKEVALAKSEMRENLRETKEGVAAVATGGAVALAGLVVLLMAVVYALSNVMAPWLAALLVGAGALLIGYAMVSAGKKKFDSESLKPERTVDSLRKDKNAIRGGTQ</sequence>
<dbReference type="RefSeq" id="WP_386666822.1">
    <property type="nucleotide sequence ID" value="NZ_JBHLTG010000001.1"/>
</dbReference>